<dbReference type="GO" id="GO:0000460">
    <property type="term" value="P:maturation of 5.8S rRNA"/>
    <property type="evidence" value="ECO:0007669"/>
    <property type="project" value="TreeGrafter"/>
</dbReference>
<feature type="compositionally biased region" description="Low complexity" evidence="4">
    <location>
        <begin position="266"/>
        <end position="279"/>
    </location>
</feature>
<dbReference type="GO" id="GO:0030687">
    <property type="term" value="C:preribosome, large subunit precursor"/>
    <property type="evidence" value="ECO:0007669"/>
    <property type="project" value="TreeGrafter"/>
</dbReference>
<evidence type="ECO:0000256" key="2">
    <source>
        <dbReference type="ARBA" id="ARBA00017475"/>
    </source>
</evidence>
<keyword evidence="3" id="KW-0175">Coiled coil</keyword>
<organism evidence="5">
    <name type="scientific">Desmodus rotundus</name>
    <name type="common">Vampire bat</name>
    <dbReference type="NCBI Taxonomy" id="9430"/>
    <lineage>
        <taxon>Eukaryota</taxon>
        <taxon>Metazoa</taxon>
        <taxon>Chordata</taxon>
        <taxon>Craniata</taxon>
        <taxon>Vertebrata</taxon>
        <taxon>Euteleostomi</taxon>
        <taxon>Mammalia</taxon>
        <taxon>Eutheria</taxon>
        <taxon>Laurasiatheria</taxon>
        <taxon>Chiroptera</taxon>
        <taxon>Yangochiroptera</taxon>
        <taxon>Phyllostomidae</taxon>
        <taxon>Desmodontinae</taxon>
        <taxon>Desmodus</taxon>
    </lineage>
</organism>
<name>K9IZG4_DESRO</name>
<feature type="compositionally biased region" description="Basic residues" evidence="4">
    <location>
        <begin position="12"/>
        <end position="30"/>
    </location>
</feature>
<dbReference type="AlphaFoldDB" id="K9IZG4"/>
<sequence length="279" mass="30425">MAAAVQDSRGGTGRKLKNSLKKKKKMKKVAKVVASELEDDKKDPDGLGGPPGRCASDGGAVGADNEDEAGPGDGDSEGAADARVDANAGWADAMAKILNKKTPTSKPTILVRNRELEKEKEKLKQERLEKRKQLDRKREWEMLCRVKPDVIRDKETERNLQRIATRGVVQLFNAVQKHQKNVDEKVKEAGGSMRKRAKLISTVSKKDFISVLRGMDGSADEPSSTGRGSKARQTEVKEEGPSWSILREDFMMGASMKDWDQESDGPHGSSPGPGSDADA</sequence>
<feature type="compositionally biased region" description="Acidic residues" evidence="4">
    <location>
        <begin position="64"/>
        <end position="78"/>
    </location>
</feature>
<evidence type="ECO:0000256" key="1">
    <source>
        <dbReference type="ARBA" id="ARBA00007462"/>
    </source>
</evidence>
<dbReference type="PANTHER" id="PTHR13245:SF14">
    <property type="entry name" value="RRP15-LIKE PROTEIN"/>
    <property type="match status" value="1"/>
</dbReference>
<dbReference type="Pfam" id="PF07890">
    <property type="entry name" value="Rrp15p"/>
    <property type="match status" value="1"/>
</dbReference>
<feature type="coiled-coil region" evidence="3">
    <location>
        <begin position="106"/>
        <end position="136"/>
    </location>
</feature>
<comment type="similarity">
    <text evidence="1">Belongs to the RRP15 family.</text>
</comment>
<proteinExistence type="evidence at transcript level"/>
<accession>K9IZG4</accession>
<evidence type="ECO:0000313" key="5">
    <source>
        <dbReference type="EMBL" id="JAA46174.1"/>
    </source>
</evidence>
<protein>
    <recommendedName>
        <fullName evidence="2">RRP15-like protein</fullName>
    </recommendedName>
</protein>
<reference evidence="5" key="1">
    <citation type="submission" date="2012-11" db="EMBL/GenBank/DDBJ databases">
        <title>The Vampirome: Transcriptome and Proteome Analysis of the Submandibular and Accessory Glands of the Vampire Bat and Vector of Human Rabies, Desmodus rotundus.</title>
        <authorList>
            <person name="Francischetti I.M.B."/>
            <person name="Assumpcao T.C.F."/>
            <person name="Ma D."/>
            <person name="Vicente E.C."/>
            <person name="Ribeiro J.M.C."/>
        </authorList>
    </citation>
    <scope>NUCLEOTIDE SEQUENCE</scope>
    <source>
        <tissue evidence="5">Salivary gland</tissue>
    </source>
</reference>
<feature type="region of interest" description="Disordered" evidence="4">
    <location>
        <begin position="1"/>
        <end position="85"/>
    </location>
</feature>
<dbReference type="PANTHER" id="PTHR13245">
    <property type="entry name" value="RRP15-LIKE PROTEIN"/>
    <property type="match status" value="1"/>
</dbReference>
<evidence type="ECO:0000256" key="3">
    <source>
        <dbReference type="SAM" id="Coils"/>
    </source>
</evidence>
<evidence type="ECO:0000256" key="4">
    <source>
        <dbReference type="SAM" id="MobiDB-lite"/>
    </source>
</evidence>
<dbReference type="InterPro" id="IPR012459">
    <property type="entry name" value="Rrp15"/>
</dbReference>
<feature type="compositionally biased region" description="Basic and acidic residues" evidence="4">
    <location>
        <begin position="232"/>
        <end position="250"/>
    </location>
</feature>
<dbReference type="EMBL" id="GABZ01007351">
    <property type="protein sequence ID" value="JAA46174.1"/>
    <property type="molecule type" value="mRNA"/>
</dbReference>
<dbReference type="GO" id="GO:0000470">
    <property type="term" value="P:maturation of LSU-rRNA"/>
    <property type="evidence" value="ECO:0007669"/>
    <property type="project" value="TreeGrafter"/>
</dbReference>
<feature type="region of interest" description="Disordered" evidence="4">
    <location>
        <begin position="214"/>
        <end position="279"/>
    </location>
</feature>